<name>A0ABM1ZK56_AEDAL</name>
<dbReference type="InterPro" id="IPR011527">
    <property type="entry name" value="ABC1_TM_dom"/>
</dbReference>
<keyword evidence="14" id="KW-1185">Reference proteome</keyword>
<evidence type="ECO:0000259" key="11">
    <source>
        <dbReference type="PROSITE" id="PS50893"/>
    </source>
</evidence>
<feature type="transmembrane region" description="Helical" evidence="10">
    <location>
        <begin position="361"/>
        <end position="379"/>
    </location>
</feature>
<feature type="transmembrane region" description="Helical" evidence="10">
    <location>
        <begin position="14"/>
        <end position="33"/>
    </location>
</feature>
<comment type="subcellular location">
    <subcellularLocation>
        <location evidence="1">Membrane</location>
        <topology evidence="1">Multi-pass membrane protein</topology>
    </subcellularLocation>
</comment>
<dbReference type="CDD" id="cd03250">
    <property type="entry name" value="ABCC_MRP_domain1"/>
    <property type="match status" value="1"/>
</dbReference>
<feature type="transmembrane region" description="Helical" evidence="10">
    <location>
        <begin position="843"/>
        <end position="872"/>
    </location>
</feature>
<accession>A0ABM1ZK56</accession>
<keyword evidence="8 10" id="KW-0472">Membrane</keyword>
<dbReference type="InterPro" id="IPR027417">
    <property type="entry name" value="P-loop_NTPase"/>
</dbReference>
<dbReference type="CDD" id="cd18579">
    <property type="entry name" value="ABC_6TM_ABCC_D1"/>
    <property type="match status" value="1"/>
</dbReference>
<feature type="region of interest" description="Disordered" evidence="9">
    <location>
        <begin position="812"/>
        <end position="831"/>
    </location>
</feature>
<dbReference type="EnsemblMetazoa" id="AALFPA23_019268.R28342">
    <property type="protein sequence ID" value="AALFPA23_019268.P28342"/>
    <property type="gene ID" value="AALFPA23_019268"/>
</dbReference>
<keyword evidence="5" id="KW-0547">Nucleotide-binding</keyword>
<evidence type="ECO:0000256" key="3">
    <source>
        <dbReference type="ARBA" id="ARBA00022448"/>
    </source>
</evidence>
<dbReference type="InterPro" id="IPR050173">
    <property type="entry name" value="ABC_transporter_C-like"/>
</dbReference>
<dbReference type="InterPro" id="IPR017871">
    <property type="entry name" value="ABC_transporter-like_CS"/>
</dbReference>
<evidence type="ECO:0000256" key="4">
    <source>
        <dbReference type="ARBA" id="ARBA00022692"/>
    </source>
</evidence>
<dbReference type="RefSeq" id="XP_029720016.1">
    <property type="nucleotide sequence ID" value="XM_029864156.2"/>
</dbReference>
<comment type="similarity">
    <text evidence="2">Belongs to the ABC transporter superfamily. ABCC family. Conjugate transporter (TC 3.A.1.208) subfamily.</text>
</comment>
<dbReference type="SUPFAM" id="SSF90123">
    <property type="entry name" value="ABC transporter transmembrane region"/>
    <property type="match status" value="2"/>
</dbReference>
<feature type="transmembrane region" description="Helical" evidence="10">
    <location>
        <begin position="79"/>
        <end position="99"/>
    </location>
</feature>
<dbReference type="SUPFAM" id="SSF52540">
    <property type="entry name" value="P-loop containing nucleoside triphosphate hydrolases"/>
    <property type="match status" value="2"/>
</dbReference>
<evidence type="ECO:0000256" key="6">
    <source>
        <dbReference type="ARBA" id="ARBA00022840"/>
    </source>
</evidence>
<dbReference type="SMART" id="SM00382">
    <property type="entry name" value="AAA"/>
    <property type="match status" value="2"/>
</dbReference>
<evidence type="ECO:0000256" key="1">
    <source>
        <dbReference type="ARBA" id="ARBA00004141"/>
    </source>
</evidence>
<evidence type="ECO:0000313" key="14">
    <source>
        <dbReference type="Proteomes" id="UP000069940"/>
    </source>
</evidence>
<dbReference type="InterPro" id="IPR036640">
    <property type="entry name" value="ABC1_TM_sf"/>
</dbReference>
<sequence>MVLERFTAALSEQELATCFIYLPQHLFLWLFLLSEARYYRRHPISKRRKSTSELFALSAKSILNTVLIVLVLLDVGRPATPFVVRIFEALSYFLTLTLLHLGEKYNVRDQTFLLSFWSLELLVNCIRVVDQLTVGSVVYAAALLAMVLLIVYTTTATGVAGEDASVDDRVEPNLIRSMCFSWFSEVSRNVHRSQLEQLGTLESGMMGERLIRGFTKGTAIKGQYEMVSGRESELVQEVTMRSLLWPFRWDLAKSGVNRFVMTLFFFICPFLLRQILRNDRQTTPSESHFYVISIFFVSLIIAALNGQYLYDTQKIGLKIKSILMILIYDKLLRLKNPNGTDITLLTLDSTRFIDLLPNLHLLWSGLLIIVISIIGLVAILGKSAWIGVAVMIATIYFTKLITDKLQVLQREHMNRKDPRISSTNEAIGMIKQIKLFCWEEFVERRVLKHRRKELQILKKIIYWDAPKYLLGVISPFLVSLVTFGLMIMIGDSRLLTLEAVFVSIALFNILKYPLSMLPVLSSTWTATQASIGRINEFLKAEEIPSLPRMNHRQKSTERSRQISETFEDVLVACRKTLDPPIVSIQNLSVHREGKVMLEQVGLRVQEGSFVVLTGPVGCGKSTLLSAILGELEPTDGTVNVTGRIAYVSQEPWVLNRSIKNNILFGELLDQSFYEEVVHACALRADMDSFPSKDETIVGEKGATVSGGQKQRIALARAVYQNTELYLLDDPLSSVDGEVSHQIYSNVFGREGLLKQKTVIMVTQDHAHFKDADLIVMMESGRIAERHTYQTFNNTYHDVQSIVSDHPKNEELLSPHKAEGHQPENSHVSRDTTQKVSPKIYLKYLTMLGIVPAVLIVILNVANPVCDILSTFWLAKWSLINHQSATTEDHQYLVGYALFILGLIILLVSNSTAITIRGISVARKTHNKLLHNTVHQQMSFFEIRSSGQIMNRFSNDLDVVDSKISLHLRDFLTNLTSVIAILLLFCFDTSFYIVIVLAVIVITYCRLLFYHLKTSRHLKRMEARSKAPIILHFNESREGRSTIRAFRRENQFLSEFINVLDRHQHYSYLYLASSRWLGIRLEIIGAIIIYFVAMLAVHNQDTIGVSNVGVCISYALRLIPLLNALVRMTALLEENATSLERIDHYLKEPNEYSVVQRDGNPCPPDWPNQGTIAFDNFGMEYGEQNVALKDITLRINSQEKIGITGRTGAGKTSLISALFRLYPSNTKGTITIDGINIDHIPLRKLRRSLTIIPQSPLLFSGTIRENLDPCMEQSDDASLWRALDRCNLKHLVASLPNQLDTPIDERGSNLSVGQKQLLCLVRGILRSSKIVILDEATSTMDAETEKIIQRVFFSAFRDCTVLMIAHRTNTLQQVDRVLCMRQGMVVKFDRPNSFDERDLMDL</sequence>
<feature type="domain" description="ABC transmembrane type-1" evidence="12">
    <location>
        <begin position="853"/>
        <end position="1133"/>
    </location>
</feature>
<dbReference type="CDD" id="cd03244">
    <property type="entry name" value="ABCC_MRP_domain2"/>
    <property type="match status" value="1"/>
</dbReference>
<keyword evidence="3" id="KW-0813">Transport</keyword>
<organism evidence="13 14">
    <name type="scientific">Aedes albopictus</name>
    <name type="common">Asian tiger mosquito</name>
    <name type="synonym">Stegomyia albopicta</name>
    <dbReference type="NCBI Taxonomy" id="7160"/>
    <lineage>
        <taxon>Eukaryota</taxon>
        <taxon>Metazoa</taxon>
        <taxon>Ecdysozoa</taxon>
        <taxon>Arthropoda</taxon>
        <taxon>Hexapoda</taxon>
        <taxon>Insecta</taxon>
        <taxon>Pterygota</taxon>
        <taxon>Neoptera</taxon>
        <taxon>Endopterygota</taxon>
        <taxon>Diptera</taxon>
        <taxon>Nematocera</taxon>
        <taxon>Culicoidea</taxon>
        <taxon>Culicidae</taxon>
        <taxon>Culicinae</taxon>
        <taxon>Aedini</taxon>
        <taxon>Aedes</taxon>
        <taxon>Stegomyia</taxon>
    </lineage>
</organism>
<dbReference type="PROSITE" id="PS00211">
    <property type="entry name" value="ABC_TRANSPORTER_1"/>
    <property type="match status" value="2"/>
</dbReference>
<dbReference type="Gene3D" id="3.40.50.300">
    <property type="entry name" value="P-loop containing nucleotide triphosphate hydrolases"/>
    <property type="match status" value="2"/>
</dbReference>
<feature type="domain" description="ABC transmembrane type-1" evidence="12">
    <location>
        <begin position="259"/>
        <end position="526"/>
    </location>
</feature>
<protein>
    <submittedName>
        <fullName evidence="13">Uncharacterized protein</fullName>
    </submittedName>
</protein>
<feature type="domain" description="ABC transporter" evidence="11">
    <location>
        <begin position="1171"/>
        <end position="1401"/>
    </location>
</feature>
<feature type="transmembrane region" description="Helical" evidence="10">
    <location>
        <begin position="965"/>
        <end position="984"/>
    </location>
</feature>
<dbReference type="Pfam" id="PF00005">
    <property type="entry name" value="ABC_tran"/>
    <property type="match status" value="2"/>
</dbReference>
<dbReference type="InterPro" id="IPR003439">
    <property type="entry name" value="ABC_transporter-like_ATP-bd"/>
</dbReference>
<dbReference type="Gene3D" id="1.20.1560.10">
    <property type="entry name" value="ABC transporter type 1, transmembrane domain"/>
    <property type="match status" value="2"/>
</dbReference>
<feature type="transmembrane region" description="Helical" evidence="10">
    <location>
        <begin position="1076"/>
        <end position="1096"/>
    </location>
</feature>
<evidence type="ECO:0000256" key="10">
    <source>
        <dbReference type="SAM" id="Phobius"/>
    </source>
</evidence>
<feature type="transmembrane region" description="Helical" evidence="10">
    <location>
        <begin position="288"/>
        <end position="310"/>
    </location>
</feature>
<dbReference type="PROSITE" id="PS50929">
    <property type="entry name" value="ABC_TM1F"/>
    <property type="match status" value="2"/>
</dbReference>
<feature type="domain" description="ABC transporter" evidence="11">
    <location>
        <begin position="582"/>
        <end position="804"/>
    </location>
</feature>
<feature type="transmembrane region" description="Helical" evidence="10">
    <location>
        <begin position="468"/>
        <end position="489"/>
    </location>
</feature>
<evidence type="ECO:0000256" key="7">
    <source>
        <dbReference type="ARBA" id="ARBA00022989"/>
    </source>
</evidence>
<evidence type="ECO:0000256" key="2">
    <source>
        <dbReference type="ARBA" id="ARBA00009726"/>
    </source>
</evidence>
<evidence type="ECO:0000259" key="12">
    <source>
        <dbReference type="PROSITE" id="PS50929"/>
    </source>
</evidence>
<evidence type="ECO:0000313" key="13">
    <source>
        <dbReference type="EnsemblMetazoa" id="AALFPA23_019268.P28342"/>
    </source>
</evidence>
<evidence type="ECO:0000256" key="5">
    <source>
        <dbReference type="ARBA" id="ARBA00022741"/>
    </source>
</evidence>
<dbReference type="GeneID" id="109429725"/>
<keyword evidence="4 10" id="KW-0812">Transmembrane</keyword>
<dbReference type="Proteomes" id="UP000069940">
    <property type="component" value="Unassembled WGS sequence"/>
</dbReference>
<feature type="transmembrane region" description="Helical" evidence="10">
    <location>
        <begin position="990"/>
        <end position="1011"/>
    </location>
</feature>
<proteinExistence type="inferred from homology"/>
<dbReference type="PANTHER" id="PTHR24223:SF456">
    <property type="entry name" value="MULTIDRUG RESISTANCE-ASSOCIATED PROTEIN LETHAL(2)03659"/>
    <property type="match status" value="1"/>
</dbReference>
<feature type="transmembrane region" description="Helical" evidence="10">
    <location>
        <begin position="54"/>
        <end position="73"/>
    </location>
</feature>
<evidence type="ECO:0000256" key="9">
    <source>
        <dbReference type="SAM" id="MobiDB-lite"/>
    </source>
</evidence>
<evidence type="ECO:0000256" key="8">
    <source>
        <dbReference type="ARBA" id="ARBA00023136"/>
    </source>
</evidence>
<reference evidence="14" key="1">
    <citation type="journal article" date="2015" name="Proc. Natl. Acad. Sci. U.S.A.">
        <title>Genome sequence of the Asian Tiger mosquito, Aedes albopictus, reveals insights into its biology, genetics, and evolution.</title>
        <authorList>
            <person name="Chen X.G."/>
            <person name="Jiang X."/>
            <person name="Gu J."/>
            <person name="Xu M."/>
            <person name="Wu Y."/>
            <person name="Deng Y."/>
            <person name="Zhang C."/>
            <person name="Bonizzoni M."/>
            <person name="Dermauw W."/>
            <person name="Vontas J."/>
            <person name="Armbruster P."/>
            <person name="Huang X."/>
            <person name="Yang Y."/>
            <person name="Zhang H."/>
            <person name="He W."/>
            <person name="Peng H."/>
            <person name="Liu Y."/>
            <person name="Wu K."/>
            <person name="Chen J."/>
            <person name="Lirakis M."/>
            <person name="Topalis P."/>
            <person name="Van Leeuwen T."/>
            <person name="Hall A.B."/>
            <person name="Jiang X."/>
            <person name="Thorpe C."/>
            <person name="Mueller R.L."/>
            <person name="Sun C."/>
            <person name="Waterhouse R.M."/>
            <person name="Yan G."/>
            <person name="Tu Z.J."/>
            <person name="Fang X."/>
            <person name="James A.A."/>
        </authorList>
    </citation>
    <scope>NUCLEOTIDE SEQUENCE [LARGE SCALE GENOMIC DNA]</scope>
    <source>
        <strain evidence="14">Foshan</strain>
    </source>
</reference>
<dbReference type="PANTHER" id="PTHR24223">
    <property type="entry name" value="ATP-BINDING CASSETTE SUB-FAMILY C"/>
    <property type="match status" value="1"/>
</dbReference>
<keyword evidence="7 10" id="KW-1133">Transmembrane helix</keyword>
<feature type="transmembrane region" description="Helical" evidence="10">
    <location>
        <begin position="892"/>
        <end position="915"/>
    </location>
</feature>
<reference evidence="13" key="2">
    <citation type="submission" date="2025-05" db="UniProtKB">
        <authorList>
            <consortium name="EnsemblMetazoa"/>
        </authorList>
    </citation>
    <scope>IDENTIFICATION</scope>
    <source>
        <strain evidence="13">Foshan</strain>
    </source>
</reference>
<dbReference type="InterPro" id="IPR044746">
    <property type="entry name" value="ABCC_6TM_D1"/>
</dbReference>
<dbReference type="InterPro" id="IPR003593">
    <property type="entry name" value="AAA+_ATPase"/>
</dbReference>
<feature type="transmembrane region" description="Helical" evidence="10">
    <location>
        <begin position="495"/>
        <end position="514"/>
    </location>
</feature>
<feature type="transmembrane region" description="Helical" evidence="10">
    <location>
        <begin position="256"/>
        <end position="276"/>
    </location>
</feature>
<keyword evidence="6" id="KW-0067">ATP-binding</keyword>
<feature type="transmembrane region" description="Helical" evidence="10">
    <location>
        <begin position="135"/>
        <end position="152"/>
    </location>
</feature>
<dbReference type="Pfam" id="PF00664">
    <property type="entry name" value="ABC_membrane"/>
    <property type="match status" value="2"/>
</dbReference>
<dbReference type="PROSITE" id="PS50893">
    <property type="entry name" value="ABC_TRANSPORTER_2"/>
    <property type="match status" value="2"/>
</dbReference>